<feature type="compositionally biased region" description="Basic and acidic residues" evidence="1">
    <location>
        <begin position="1163"/>
        <end position="1178"/>
    </location>
</feature>
<gene>
    <name evidence="4" type="primary">TSS_3</name>
    <name evidence="4" type="ORF">CK203_040982</name>
</gene>
<feature type="region of interest" description="Disordered" evidence="1">
    <location>
        <begin position="1220"/>
        <end position="1280"/>
    </location>
</feature>
<evidence type="ECO:0000313" key="4">
    <source>
        <dbReference type="EMBL" id="RVW88328.1"/>
    </source>
</evidence>
<name>A0A438HV62_VITVI</name>
<feature type="compositionally biased region" description="Polar residues" evidence="1">
    <location>
        <begin position="839"/>
        <end position="851"/>
    </location>
</feature>
<feature type="compositionally biased region" description="Low complexity" evidence="1">
    <location>
        <begin position="1081"/>
        <end position="1094"/>
    </location>
</feature>
<feature type="region of interest" description="Disordered" evidence="1">
    <location>
        <begin position="762"/>
        <end position="927"/>
    </location>
</feature>
<evidence type="ECO:0000313" key="5">
    <source>
        <dbReference type="Proteomes" id="UP000288805"/>
    </source>
</evidence>
<evidence type="ECO:0000259" key="3">
    <source>
        <dbReference type="Pfam" id="PF13966"/>
    </source>
</evidence>
<feature type="compositionally biased region" description="Polar residues" evidence="1">
    <location>
        <begin position="863"/>
        <end position="875"/>
    </location>
</feature>
<dbReference type="Pfam" id="PF00078">
    <property type="entry name" value="RVT_1"/>
    <property type="match status" value="1"/>
</dbReference>
<dbReference type="InterPro" id="IPR026960">
    <property type="entry name" value="RVT-Znf"/>
</dbReference>
<feature type="compositionally biased region" description="Acidic residues" evidence="1">
    <location>
        <begin position="804"/>
        <end position="814"/>
    </location>
</feature>
<feature type="compositionally biased region" description="Low complexity" evidence="1">
    <location>
        <begin position="1121"/>
        <end position="1132"/>
    </location>
</feature>
<feature type="domain" description="Reverse transcriptase zinc-binding" evidence="3">
    <location>
        <begin position="469"/>
        <end position="534"/>
    </location>
</feature>
<dbReference type="PANTHER" id="PTHR12601:SF39">
    <property type="entry name" value="PROTEIN REDUCED CHLOROPLAST COVERAGE 2"/>
    <property type="match status" value="1"/>
</dbReference>
<feature type="region of interest" description="Disordered" evidence="1">
    <location>
        <begin position="1321"/>
        <end position="1429"/>
    </location>
</feature>
<dbReference type="Pfam" id="PF13966">
    <property type="entry name" value="zf-RVT"/>
    <property type="match status" value="1"/>
</dbReference>
<dbReference type="SMR" id="A0A438HV62"/>
<proteinExistence type="predicted"/>
<dbReference type="Proteomes" id="UP000288805">
    <property type="component" value="Unassembled WGS sequence"/>
</dbReference>
<feature type="compositionally biased region" description="Low complexity" evidence="1">
    <location>
        <begin position="909"/>
        <end position="920"/>
    </location>
</feature>
<organism evidence="4 5">
    <name type="scientific">Vitis vinifera</name>
    <name type="common">Grape</name>
    <dbReference type="NCBI Taxonomy" id="29760"/>
    <lineage>
        <taxon>Eukaryota</taxon>
        <taxon>Viridiplantae</taxon>
        <taxon>Streptophyta</taxon>
        <taxon>Embryophyta</taxon>
        <taxon>Tracheophyta</taxon>
        <taxon>Spermatophyta</taxon>
        <taxon>Magnoliopsida</taxon>
        <taxon>eudicotyledons</taxon>
        <taxon>Gunneridae</taxon>
        <taxon>Pentapetalae</taxon>
        <taxon>rosids</taxon>
        <taxon>Vitales</taxon>
        <taxon>Vitaceae</taxon>
        <taxon>Viteae</taxon>
        <taxon>Vitis</taxon>
    </lineage>
</organism>
<dbReference type="SUPFAM" id="SSF48452">
    <property type="entry name" value="TPR-like"/>
    <property type="match status" value="1"/>
</dbReference>
<dbReference type="CDD" id="cd01650">
    <property type="entry name" value="RT_nLTR_like"/>
    <property type="match status" value="1"/>
</dbReference>
<accession>A0A438HV62</accession>
<feature type="domain" description="Reverse transcriptase" evidence="2">
    <location>
        <begin position="152"/>
        <end position="245"/>
    </location>
</feature>
<feature type="region of interest" description="Disordered" evidence="1">
    <location>
        <begin position="1025"/>
        <end position="1049"/>
    </location>
</feature>
<dbReference type="InterPro" id="IPR011990">
    <property type="entry name" value="TPR-like_helical_dom_sf"/>
</dbReference>
<dbReference type="FunFam" id="1.25.40.10:FF:000157">
    <property type="entry name" value="protein TSS isoform X2"/>
    <property type="match status" value="1"/>
</dbReference>
<dbReference type="EMBL" id="QGNW01000174">
    <property type="protein sequence ID" value="RVW88328.1"/>
    <property type="molecule type" value="Genomic_DNA"/>
</dbReference>
<dbReference type="InterPro" id="IPR027523">
    <property type="entry name" value="CLU_prot"/>
</dbReference>
<feature type="region of interest" description="Disordered" evidence="1">
    <location>
        <begin position="966"/>
        <end position="1005"/>
    </location>
</feature>
<protein>
    <submittedName>
        <fullName evidence="4">Protein TSS</fullName>
    </submittedName>
</protein>
<dbReference type="PANTHER" id="PTHR12601">
    <property type="entry name" value="EUKARYOTIC TRANSLATION INITIATION FACTOR 3 SUBUNIT EIF-3"/>
    <property type="match status" value="1"/>
</dbReference>
<reference evidence="4 5" key="1">
    <citation type="journal article" date="2018" name="PLoS Genet.">
        <title>Population sequencing reveals clonal diversity and ancestral inbreeding in the grapevine cultivar Chardonnay.</title>
        <authorList>
            <person name="Roach M.J."/>
            <person name="Johnson D.L."/>
            <person name="Bohlmann J."/>
            <person name="van Vuuren H.J."/>
            <person name="Jones S.J."/>
            <person name="Pretorius I.S."/>
            <person name="Schmidt S.A."/>
            <person name="Borneman A.R."/>
        </authorList>
    </citation>
    <scope>NUCLEOTIDE SEQUENCE [LARGE SCALE GENOMIC DNA]</scope>
    <source>
        <strain evidence="5">cv. Chardonnay</strain>
        <tissue evidence="4">Leaf</tissue>
    </source>
</reference>
<comment type="caution">
    <text evidence="4">The sequence shown here is derived from an EMBL/GenBank/DDBJ whole genome shotgun (WGS) entry which is preliminary data.</text>
</comment>
<evidence type="ECO:0000259" key="2">
    <source>
        <dbReference type="Pfam" id="PF00078"/>
    </source>
</evidence>
<dbReference type="Gene3D" id="1.25.40.10">
    <property type="entry name" value="Tetratricopeptide repeat domain"/>
    <property type="match status" value="2"/>
</dbReference>
<dbReference type="Pfam" id="PF13424">
    <property type="entry name" value="TPR_12"/>
    <property type="match status" value="1"/>
</dbReference>
<evidence type="ECO:0000256" key="1">
    <source>
        <dbReference type="SAM" id="MobiDB-lite"/>
    </source>
</evidence>
<sequence>MVLWIRGGRVYVYGGAKPSKIFTKATIYQQKALDINERELGLDHPDTMKSYGDLAVFYYRLQHTELALNLNNTFLILIPKKGGAEDLGDFRPISLLGGLYKLLAKVLANRLKKVLGKVVSPAQNAFVLGRQILDASLIANESCLSSAKFSVLVNGVPAGFFPSAKGLRQGDPLSPDLFVLGMEVLDALIRRAIAGGFLSGCSIRGGRRPTLNISHLFFADVTVVFCESDKEHLTHLSWILFWFEAASGCRVGSLPSQYLGLPLEAPNKAHSMWDGVKERVRRRLALWKRQHISKGGRITLIKSTLASMPIYQMSLFRMPKIVVRRLEKVQRDFLWGGGNLERKAHLVNWEVVCVDKDKGGLGLRKLALLNKALLEGLGWRTKKANGAFGVGVWKEILKETDWCWVNMVLIAGKGTKIKIWIDLWCTGTALSQNFPHLFAMPVHRNATVEEMPSLEEDSVFWKGGRNGQFRVKEVYSLLANPNDTAFPTSCIWVDRVLTKVAFFAWEATWGKVLTLDKLQKRGWQLPNCCFLCRCSVGLSRNCKGDLNLLEGPFCGKEKENDMEIHPVVYVNRALYLLHLTCGPSHPNTAATYINVAMMEEGLGNVHVALRYLHEALKCNQRLLGADHIQTAASYHAIAIALSLMEAYSLSVQHEQTTLQILQAKLGPDDLRTQDAAAWLEYFESKALEQQEAARNGTPKPDASISSKGHLSVSDLLDYITPDAEMKARDAQKKQARAKIKGKLGQNWEGMDEDQKDEILSQSYPITENSSDKENKSEAPFAETRDEKPEFSLAETAVINQSDDLAQDDTSDEGWQEAVPKGRSPAGRKASGSRRPSLAKLNTNSMNASQSPRYRGKPTGFASPRTSPNESSTPTGSVLPVPKKFVKSSSFSPKQNTPTTSGTGPEKLSNPKSAPASPAASDQVSKPAPLASPISVQAAGKLFSYKEVALAPPGTIVKVVKEQLPKENVSAEQNPRMGKEAKETPVMETAQGKEEKTAKDVEGEKVKKHVGEKKLLVSKQEMKGVANEEKQVAHSVLTASPEQVESDATEEKKLVAKKVVEVKGVSVEEAKAEAGNVAVTGLKNSDSSNDLNTTDSKSDILQKGLLDNSHVASPDSEPQSVLTDNTTLLLENDASLPKEKVAGGDDNSHDLPNDDGSSRPSSTEGEKQEEADTGKETKKLSAAAPPFNPSTIPVFGSVSVPGFKEHGGILPPPVNIPPMLTVNPVRRSPHQSATARVPYGPRLSGGYNRSGNRVPRNKTGYHNPEHNGDASPFTSPRVMNPHAAEFVPGQPWVPNGYPMSPNGYLASPNGIPLSPNGFPISPNGIPLSPNGFPPSPNGVPVIQNEFPASPVSSVDSPTVDTVETGAESKSEVSEEGDAQKASTEVGDMTNQPREHSVQEEDQSGDNEQIGQEIEEKPVETVAASDNVDAAKENCDNREVVKEKPSKCWGDYSDSEAEIVEVTS</sequence>
<dbReference type="InterPro" id="IPR000477">
    <property type="entry name" value="RT_dom"/>
</dbReference>
<feature type="region of interest" description="Disordered" evidence="1">
    <location>
        <begin position="1065"/>
        <end position="1190"/>
    </location>
</feature>
<feature type="compositionally biased region" description="Basic and acidic residues" evidence="1">
    <location>
        <begin position="976"/>
        <end position="1004"/>
    </location>
</feature>
<feature type="compositionally biased region" description="Low complexity" evidence="1">
    <location>
        <begin position="1348"/>
        <end position="1361"/>
    </location>
</feature>
<dbReference type="Pfam" id="PF13374">
    <property type="entry name" value="TPR_10"/>
    <property type="match status" value="1"/>
</dbReference>
<feature type="compositionally biased region" description="Low complexity" evidence="1">
    <location>
        <begin position="879"/>
        <end position="893"/>
    </location>
</feature>
<feature type="compositionally biased region" description="Basic and acidic residues" evidence="1">
    <location>
        <begin position="769"/>
        <end position="789"/>
    </location>
</feature>
<feature type="compositionally biased region" description="Basic and acidic residues" evidence="1">
    <location>
        <begin position="1135"/>
        <end position="1151"/>
    </location>
</feature>